<reference evidence="1" key="1">
    <citation type="submission" date="2024-05" db="EMBL/GenBank/DDBJ databases">
        <title>Genome Sequences of Four Agar- Degrading Marine Bacteria.</title>
        <authorList>
            <person name="Phillips E.K."/>
            <person name="Shaffer J.C."/>
            <person name="Henson M.W."/>
            <person name="Temperton B."/>
            <person name="Thrash C.J."/>
            <person name="Martin M.O."/>
        </authorList>
    </citation>
    <scope>NUCLEOTIDE SEQUENCE</scope>
    <source>
        <strain evidence="1">EKP203</strain>
    </source>
</reference>
<keyword evidence="2" id="KW-1185">Reference proteome</keyword>
<evidence type="ECO:0000313" key="2">
    <source>
        <dbReference type="Proteomes" id="UP001169719"/>
    </source>
</evidence>
<gene>
    <name evidence="1" type="ORF">QWJ08_21300</name>
</gene>
<comment type="caution">
    <text evidence="1">The sequence shown here is derived from an EMBL/GenBank/DDBJ whole genome shotgun (WGS) entry which is preliminary data.</text>
</comment>
<protein>
    <submittedName>
        <fullName evidence="1">Uncharacterized protein</fullName>
    </submittedName>
</protein>
<evidence type="ECO:0000313" key="1">
    <source>
        <dbReference type="EMBL" id="MDN2483894.1"/>
    </source>
</evidence>
<sequence length="79" mass="8453">MSTVPIFISQIVTPIGQSVTGKQVNLSRRSVTLSRLSVNPSRNPVNLSRSYGHSVTQVVNSGFIQQGVEGSKKGKGNKI</sequence>
<dbReference type="Proteomes" id="UP001169719">
    <property type="component" value="Unassembled WGS sequence"/>
</dbReference>
<dbReference type="RefSeq" id="WP_289964060.1">
    <property type="nucleotide sequence ID" value="NZ_JAUEOZ010000003.1"/>
</dbReference>
<accession>A0ABT7Y793</accession>
<name>A0ABT7Y793_9VIBR</name>
<dbReference type="EMBL" id="JAUEOZ010000003">
    <property type="protein sequence ID" value="MDN2483894.1"/>
    <property type="molecule type" value="Genomic_DNA"/>
</dbReference>
<proteinExistence type="predicted"/>
<organism evidence="1 2">
    <name type="scientific">Vibrio agarivorans</name>
    <dbReference type="NCBI Taxonomy" id="153622"/>
    <lineage>
        <taxon>Bacteria</taxon>
        <taxon>Pseudomonadati</taxon>
        <taxon>Pseudomonadota</taxon>
        <taxon>Gammaproteobacteria</taxon>
        <taxon>Vibrionales</taxon>
        <taxon>Vibrionaceae</taxon>
        <taxon>Vibrio</taxon>
    </lineage>
</organism>